<accession>A0A0H1BA14</accession>
<evidence type="ECO:0000313" key="3">
    <source>
        <dbReference type="Proteomes" id="UP000053573"/>
    </source>
</evidence>
<sequence>MRSSAIQKRDCQSRSGSVSPLEWNLQPSQSFSSSLMSRHSMLSASSANSLMLARLFCALSTSLTLRSLKLSIACTSFKKAESAFTSETLARMQMSFWITSDGTGPTVLPMLTLQNGCSIRLELDSHHA</sequence>
<name>A0A0H1BA14_9EURO</name>
<reference evidence="3" key="1">
    <citation type="journal article" date="2015" name="PLoS Genet.">
        <title>The dynamic genome and transcriptome of the human fungal pathogen Blastomyces and close relative Emmonsia.</title>
        <authorList>
            <person name="Munoz J.F."/>
            <person name="Gauthier G.M."/>
            <person name="Desjardins C.A."/>
            <person name="Gallo J.E."/>
            <person name="Holder J."/>
            <person name="Sullivan T.D."/>
            <person name="Marty A.J."/>
            <person name="Carmen J.C."/>
            <person name="Chen Z."/>
            <person name="Ding L."/>
            <person name="Gujja S."/>
            <person name="Magrini V."/>
            <person name="Misas E."/>
            <person name="Mitreva M."/>
            <person name="Priest M."/>
            <person name="Saif S."/>
            <person name="Whiston E.A."/>
            <person name="Young S."/>
            <person name="Zeng Q."/>
            <person name="Goldman W.E."/>
            <person name="Mardis E.R."/>
            <person name="Taylor J.W."/>
            <person name="McEwen J.G."/>
            <person name="Clay O.K."/>
            <person name="Klein B.S."/>
            <person name="Cuomo C.A."/>
        </authorList>
    </citation>
    <scope>NUCLEOTIDE SEQUENCE [LARGE SCALE GENOMIC DNA]</scope>
    <source>
        <strain evidence="3">UAMH 139</strain>
    </source>
</reference>
<keyword evidence="3" id="KW-1185">Reference proteome</keyword>
<dbReference type="AlphaFoldDB" id="A0A0H1BA14"/>
<dbReference type="Proteomes" id="UP000053573">
    <property type="component" value="Unassembled WGS sequence"/>
</dbReference>
<evidence type="ECO:0000313" key="2">
    <source>
        <dbReference type="EMBL" id="KLJ08240.1"/>
    </source>
</evidence>
<protein>
    <submittedName>
        <fullName evidence="2">Uncharacterized protein</fullName>
    </submittedName>
</protein>
<comment type="caution">
    <text evidence="2">The sequence shown here is derived from an EMBL/GenBank/DDBJ whole genome shotgun (WGS) entry which is preliminary data.</text>
</comment>
<gene>
    <name evidence="2" type="ORF">EMPG_16298</name>
</gene>
<feature type="region of interest" description="Disordered" evidence="1">
    <location>
        <begin position="1"/>
        <end position="20"/>
    </location>
</feature>
<organism evidence="2 3">
    <name type="scientific">Blastomyces silverae</name>
    <dbReference type="NCBI Taxonomy" id="2060906"/>
    <lineage>
        <taxon>Eukaryota</taxon>
        <taxon>Fungi</taxon>
        <taxon>Dikarya</taxon>
        <taxon>Ascomycota</taxon>
        <taxon>Pezizomycotina</taxon>
        <taxon>Eurotiomycetes</taxon>
        <taxon>Eurotiomycetidae</taxon>
        <taxon>Onygenales</taxon>
        <taxon>Ajellomycetaceae</taxon>
        <taxon>Blastomyces</taxon>
    </lineage>
</organism>
<proteinExistence type="predicted"/>
<dbReference type="EMBL" id="LDEV01002633">
    <property type="protein sequence ID" value="KLJ08240.1"/>
    <property type="molecule type" value="Genomic_DNA"/>
</dbReference>
<evidence type="ECO:0000256" key="1">
    <source>
        <dbReference type="SAM" id="MobiDB-lite"/>
    </source>
</evidence>